<reference evidence="6 7" key="1">
    <citation type="submission" date="2023-04" db="EMBL/GenBank/DDBJ databases">
        <title>Clostridium tannerae sp. nov., isolated from the fecal material of an alpaca.</title>
        <authorList>
            <person name="Miller S."/>
            <person name="Hendry M."/>
            <person name="King J."/>
            <person name="Sankaranarayanan K."/>
            <person name="Lawson P.A."/>
        </authorList>
    </citation>
    <scope>NUCLEOTIDE SEQUENCE [LARGE SCALE GENOMIC DNA]</scope>
    <source>
        <strain evidence="6 7">A1-XYC3</strain>
    </source>
</reference>
<comment type="cofactor">
    <cofactor evidence="1">
        <name>NAD(+)</name>
        <dbReference type="ChEBI" id="CHEBI:57540"/>
    </cofactor>
</comment>
<feature type="domain" description="NAD-dependent epimerase/dehydratase" evidence="5">
    <location>
        <begin position="32"/>
        <end position="278"/>
    </location>
</feature>
<dbReference type="InterPro" id="IPR001509">
    <property type="entry name" value="Epimerase_deHydtase"/>
</dbReference>
<dbReference type="EMBL" id="JARUJP010000001">
    <property type="protein sequence ID" value="MDW8799690.1"/>
    <property type="molecule type" value="Genomic_DNA"/>
</dbReference>
<keyword evidence="4" id="KW-0456">Lyase</keyword>
<evidence type="ECO:0000256" key="3">
    <source>
        <dbReference type="ARBA" id="ARBA00023027"/>
    </source>
</evidence>
<dbReference type="Pfam" id="PF01370">
    <property type="entry name" value="Epimerase"/>
    <property type="match status" value="1"/>
</dbReference>
<evidence type="ECO:0000256" key="2">
    <source>
        <dbReference type="ARBA" id="ARBA00022793"/>
    </source>
</evidence>
<gene>
    <name evidence="6" type="ORF">P8V03_00805</name>
</gene>
<keyword evidence="2" id="KW-0210">Decarboxylase</keyword>
<accession>A0ABU4JNK5</accession>
<dbReference type="Gene3D" id="3.40.50.720">
    <property type="entry name" value="NAD(P)-binding Rossmann-like Domain"/>
    <property type="match status" value="1"/>
</dbReference>
<comment type="caution">
    <text evidence="6">The sequence shown here is derived from an EMBL/GenBank/DDBJ whole genome shotgun (WGS) entry which is preliminary data.</text>
</comment>
<protein>
    <submittedName>
        <fullName evidence="6">NAD-dependent epimerase/dehydratase family protein</fullName>
    </submittedName>
</protein>
<dbReference type="SUPFAM" id="SSF51735">
    <property type="entry name" value="NAD(P)-binding Rossmann-fold domains"/>
    <property type="match status" value="1"/>
</dbReference>
<evidence type="ECO:0000256" key="1">
    <source>
        <dbReference type="ARBA" id="ARBA00001911"/>
    </source>
</evidence>
<sequence>MNKEQLEIIINDCHSIIKRVGNDFNKLQGKKILITGSSGMLASYFLDTINVLNECYFKVPCKVIAMIHSPLLNYKRLEHLRNNPNIKFITQDISKSFDINEDVDYIIHAASKASPKYYLNDTLDTIYANLNGLKTILEYSTNNSVKSILYFSSGEIYGNPDEDNIPTSEVYEGKVLCTGPRACYTETKRFCETLLMNYVINYKIHAKIVRPWHVFGPGMKLNDGRVIADFISNGLNGEDIKILSSGLATRTFCYITDAHVGFWKLLFSNYDGEAFNIGNDNPEISVRELASLMCKLFGNNINYILKKQNDAEYLNNAPLRCCPNIDKAKKLLNYNPEEKLEEWLLKMIRWYQIGVKQYENN</sequence>
<proteinExistence type="predicted"/>
<dbReference type="Proteomes" id="UP001281656">
    <property type="component" value="Unassembled WGS sequence"/>
</dbReference>
<dbReference type="InterPro" id="IPR036291">
    <property type="entry name" value="NAD(P)-bd_dom_sf"/>
</dbReference>
<evidence type="ECO:0000259" key="5">
    <source>
        <dbReference type="Pfam" id="PF01370"/>
    </source>
</evidence>
<organism evidence="6 7">
    <name type="scientific">Clostridium tanneri</name>
    <dbReference type="NCBI Taxonomy" id="3037988"/>
    <lineage>
        <taxon>Bacteria</taxon>
        <taxon>Bacillati</taxon>
        <taxon>Bacillota</taxon>
        <taxon>Clostridia</taxon>
        <taxon>Eubacteriales</taxon>
        <taxon>Clostridiaceae</taxon>
        <taxon>Clostridium</taxon>
    </lineage>
</organism>
<evidence type="ECO:0000313" key="7">
    <source>
        <dbReference type="Proteomes" id="UP001281656"/>
    </source>
</evidence>
<name>A0ABU4JNK5_9CLOT</name>
<evidence type="ECO:0000313" key="6">
    <source>
        <dbReference type="EMBL" id="MDW8799690.1"/>
    </source>
</evidence>
<dbReference type="InterPro" id="IPR044516">
    <property type="entry name" value="UXS-like"/>
</dbReference>
<dbReference type="RefSeq" id="WP_318796384.1">
    <property type="nucleotide sequence ID" value="NZ_JARUJP010000001.1"/>
</dbReference>
<keyword evidence="7" id="KW-1185">Reference proteome</keyword>
<dbReference type="PANTHER" id="PTHR43078">
    <property type="entry name" value="UDP-GLUCURONIC ACID DECARBOXYLASE-RELATED"/>
    <property type="match status" value="1"/>
</dbReference>
<keyword evidence="3" id="KW-0520">NAD</keyword>
<evidence type="ECO:0000256" key="4">
    <source>
        <dbReference type="ARBA" id="ARBA00023239"/>
    </source>
</evidence>
<dbReference type="PANTHER" id="PTHR43078:SF6">
    <property type="entry name" value="UDP-GLUCURONIC ACID DECARBOXYLASE 1"/>
    <property type="match status" value="1"/>
</dbReference>